<dbReference type="AlphaFoldDB" id="E6MI10"/>
<comment type="caution">
    <text evidence="1">The sequence shown here is derived from an EMBL/GenBank/DDBJ whole genome shotgun (WGS) entry which is preliminary data.</text>
</comment>
<protein>
    <submittedName>
        <fullName evidence="1">Uncharacterized protein</fullName>
    </submittedName>
</protein>
<sequence length="68" mass="7990">MRDLHPLIGFIISFFAAIDNRYRHKNHKRSKIIKNRSKKSKSITFRGLSAILACPWEKAYNTNSHFSK</sequence>
<evidence type="ECO:0000313" key="1">
    <source>
        <dbReference type="EMBL" id="EFV01334.1"/>
    </source>
</evidence>
<organism evidence="1 2">
    <name type="scientific">Pseudoramibacter alactolyticus ATCC 23263</name>
    <dbReference type="NCBI Taxonomy" id="887929"/>
    <lineage>
        <taxon>Bacteria</taxon>
        <taxon>Bacillati</taxon>
        <taxon>Bacillota</taxon>
        <taxon>Clostridia</taxon>
        <taxon>Eubacteriales</taxon>
        <taxon>Eubacteriaceae</taxon>
        <taxon>Pseudoramibacter</taxon>
    </lineage>
</organism>
<keyword evidence="2" id="KW-1185">Reference proteome</keyword>
<dbReference type="STRING" id="887929.HMP0721_1715"/>
<name>E6MI10_9FIRM</name>
<dbReference type="Proteomes" id="UP000004754">
    <property type="component" value="Unassembled WGS sequence"/>
</dbReference>
<accession>E6MI10</accession>
<gene>
    <name evidence="1" type="ORF">HMP0721_1715</name>
</gene>
<proteinExistence type="predicted"/>
<dbReference type="HOGENOM" id="CLU_2790736_0_0_9"/>
<dbReference type="EMBL" id="AEQN01000022">
    <property type="protein sequence ID" value="EFV01334.1"/>
    <property type="molecule type" value="Genomic_DNA"/>
</dbReference>
<reference evidence="1 2" key="1">
    <citation type="submission" date="2010-12" db="EMBL/GenBank/DDBJ databases">
        <authorList>
            <person name="Muzny D."/>
            <person name="Qin X."/>
            <person name="Deng J."/>
            <person name="Jiang H."/>
            <person name="Liu Y."/>
            <person name="Qu J."/>
            <person name="Song X.-Z."/>
            <person name="Zhang L."/>
            <person name="Thornton R."/>
            <person name="Coyle M."/>
            <person name="Francisco L."/>
            <person name="Jackson L."/>
            <person name="Javaid M."/>
            <person name="Korchina V."/>
            <person name="Kovar C."/>
            <person name="Mata R."/>
            <person name="Mathew T."/>
            <person name="Ngo R."/>
            <person name="Nguyen L."/>
            <person name="Nguyen N."/>
            <person name="Okwuonu G."/>
            <person name="Ongeri F."/>
            <person name="Pham C."/>
            <person name="Simmons D."/>
            <person name="Wilczek-Boney K."/>
            <person name="Hale W."/>
            <person name="Jakkamsetti A."/>
            <person name="Pham P."/>
            <person name="Ruth R."/>
            <person name="San Lucas F."/>
            <person name="Warren J."/>
            <person name="Zhang J."/>
            <person name="Zhao Z."/>
            <person name="Zhou C."/>
            <person name="Zhu D."/>
            <person name="Lee S."/>
            <person name="Bess C."/>
            <person name="Blankenburg K."/>
            <person name="Forbes L."/>
            <person name="Fu Q."/>
            <person name="Gubbala S."/>
            <person name="Hirani K."/>
            <person name="Jayaseelan J.C."/>
            <person name="Lara F."/>
            <person name="Munidasa M."/>
            <person name="Palculict T."/>
            <person name="Patil S."/>
            <person name="Pu L.-L."/>
            <person name="Saada N."/>
            <person name="Tang L."/>
            <person name="Weissenberger G."/>
            <person name="Zhu Y."/>
            <person name="Hemphill L."/>
            <person name="Shang Y."/>
            <person name="Youmans B."/>
            <person name="Ayvaz T."/>
            <person name="Ross M."/>
            <person name="Santibanez J."/>
            <person name="Aqrawi P."/>
            <person name="Gross S."/>
            <person name="Joshi V."/>
            <person name="Fowler G."/>
            <person name="Nazareth L."/>
            <person name="Reid J."/>
            <person name="Worley K."/>
            <person name="Petrosino J."/>
            <person name="Highlander S."/>
            <person name="Gibbs R."/>
        </authorList>
    </citation>
    <scope>NUCLEOTIDE SEQUENCE [LARGE SCALE GENOMIC DNA]</scope>
    <source>
        <strain evidence="1 2">ATCC 23263</strain>
    </source>
</reference>
<evidence type="ECO:0000313" key="2">
    <source>
        <dbReference type="Proteomes" id="UP000004754"/>
    </source>
</evidence>